<accession>A0A177WPD8</accession>
<evidence type="ECO:0000313" key="2">
    <source>
        <dbReference type="EMBL" id="OAJ41310.1"/>
    </source>
</evidence>
<dbReference type="Proteomes" id="UP000077115">
    <property type="component" value="Unassembled WGS sequence"/>
</dbReference>
<keyword evidence="1" id="KW-0812">Transmembrane</keyword>
<reference evidence="2 3" key="1">
    <citation type="submission" date="2006-10" db="EMBL/GenBank/DDBJ databases">
        <title>The Genome Sequence of Batrachochytrium dendrobatidis JEL423.</title>
        <authorList>
            <consortium name="The Broad Institute Genome Sequencing Platform"/>
            <person name="Birren B."/>
            <person name="Lander E."/>
            <person name="Galagan J."/>
            <person name="Cuomo C."/>
            <person name="Devon K."/>
            <person name="Jaffe D."/>
            <person name="Butler J."/>
            <person name="Alvarez P."/>
            <person name="Gnerre S."/>
            <person name="Grabherr M."/>
            <person name="Kleber M."/>
            <person name="Mauceli E."/>
            <person name="Brockman W."/>
            <person name="Young S."/>
            <person name="LaButti K."/>
            <person name="Sykes S."/>
            <person name="DeCaprio D."/>
            <person name="Crawford M."/>
            <person name="Koehrsen M."/>
            <person name="Engels R."/>
            <person name="Montgomery P."/>
            <person name="Pearson M."/>
            <person name="Howarth C."/>
            <person name="Larson L."/>
            <person name="White J."/>
            <person name="O'Leary S."/>
            <person name="Kodira C."/>
            <person name="Zeng Q."/>
            <person name="Yandava C."/>
            <person name="Alvarado L."/>
            <person name="Longcore J."/>
            <person name="James T."/>
        </authorList>
    </citation>
    <scope>NUCLEOTIDE SEQUENCE [LARGE SCALE GENOMIC DNA]</scope>
    <source>
        <strain evidence="2 3">JEL423</strain>
    </source>
</reference>
<keyword evidence="1" id="KW-0472">Membrane</keyword>
<sequence>MVTIPLLTSISSVGTSSSQLLQKRSIIPLHDIRWASMLGSVLLATFVGLGIIGGCIYLICFGIRRKKNKCEESSDNVHEAYRNKAIDDYRHQLQSEPGFTQYNPNIVLDCSQAFTNSSLCILACQTYLCSSSNSIDGNCCFHASNQEKYQSSKDSVVIAQNVMNVQVKELAKSACLILVNKFTADIALVNQET</sequence>
<dbReference type="VEuPathDB" id="FungiDB:BDEG_24931"/>
<protein>
    <submittedName>
        <fullName evidence="2">Uncharacterized protein</fullName>
    </submittedName>
</protein>
<dbReference type="AlphaFoldDB" id="A0A177WPD8"/>
<keyword evidence="1" id="KW-1133">Transmembrane helix</keyword>
<feature type="transmembrane region" description="Helical" evidence="1">
    <location>
        <begin position="34"/>
        <end position="59"/>
    </location>
</feature>
<evidence type="ECO:0000256" key="1">
    <source>
        <dbReference type="SAM" id="Phobius"/>
    </source>
</evidence>
<organism evidence="2 3">
    <name type="scientific">Batrachochytrium dendrobatidis (strain JEL423)</name>
    <dbReference type="NCBI Taxonomy" id="403673"/>
    <lineage>
        <taxon>Eukaryota</taxon>
        <taxon>Fungi</taxon>
        <taxon>Fungi incertae sedis</taxon>
        <taxon>Chytridiomycota</taxon>
        <taxon>Chytridiomycota incertae sedis</taxon>
        <taxon>Chytridiomycetes</taxon>
        <taxon>Rhizophydiales</taxon>
        <taxon>Rhizophydiales incertae sedis</taxon>
        <taxon>Batrachochytrium</taxon>
    </lineage>
</organism>
<reference evidence="2 3" key="2">
    <citation type="submission" date="2016-05" db="EMBL/GenBank/DDBJ databases">
        <title>Lineage-specific infection strategies underlie the spectrum of fungal disease in amphibians.</title>
        <authorList>
            <person name="Cuomo C.A."/>
            <person name="Farrer R.A."/>
            <person name="James T."/>
            <person name="Longcore J."/>
            <person name="Birren B."/>
        </authorList>
    </citation>
    <scope>NUCLEOTIDE SEQUENCE [LARGE SCALE GENOMIC DNA]</scope>
    <source>
        <strain evidence="2 3">JEL423</strain>
    </source>
</reference>
<dbReference type="EMBL" id="DS022305">
    <property type="protein sequence ID" value="OAJ41310.1"/>
    <property type="molecule type" value="Genomic_DNA"/>
</dbReference>
<gene>
    <name evidence="2" type="ORF">BDEG_24931</name>
</gene>
<evidence type="ECO:0000313" key="3">
    <source>
        <dbReference type="Proteomes" id="UP000077115"/>
    </source>
</evidence>
<proteinExistence type="predicted"/>
<name>A0A177WPD8_BATDL</name>
<dbReference type="eggNOG" id="ENOG502SPK0">
    <property type="taxonomic scope" value="Eukaryota"/>
</dbReference>